<dbReference type="PANTHER" id="PTHR30614">
    <property type="entry name" value="MEMBRANE COMPONENT OF AMINO ACID ABC TRANSPORTER"/>
    <property type="match status" value="1"/>
</dbReference>
<dbReference type="EMBL" id="LFNT01000020">
    <property type="protein sequence ID" value="KMS73387.1"/>
    <property type="molecule type" value="Genomic_DNA"/>
</dbReference>
<feature type="transmembrane region" description="Helical" evidence="8">
    <location>
        <begin position="154"/>
        <end position="173"/>
    </location>
</feature>
<keyword evidence="3" id="KW-1003">Cell membrane</keyword>
<evidence type="ECO:0000313" key="11">
    <source>
        <dbReference type="Proteomes" id="UP000037432"/>
    </source>
</evidence>
<dbReference type="CDD" id="cd06261">
    <property type="entry name" value="TM_PBP2"/>
    <property type="match status" value="1"/>
</dbReference>
<dbReference type="Gene3D" id="1.10.3720.10">
    <property type="entry name" value="MetI-like"/>
    <property type="match status" value="1"/>
</dbReference>
<dbReference type="InterPro" id="IPR010065">
    <property type="entry name" value="AA_ABC_transptr_permease_3TM"/>
</dbReference>
<comment type="caution">
    <text evidence="10">The sequence shown here is derived from an EMBL/GenBank/DDBJ whole genome shotgun (WGS) entry which is preliminary data.</text>
</comment>
<dbReference type="PANTHER" id="PTHR30614:SF0">
    <property type="entry name" value="L-CYSTINE TRANSPORT SYSTEM PERMEASE PROTEIN TCYL"/>
    <property type="match status" value="1"/>
</dbReference>
<dbReference type="Proteomes" id="UP000037432">
    <property type="component" value="Unassembled WGS sequence"/>
</dbReference>
<keyword evidence="7 8" id="KW-0472">Membrane</keyword>
<keyword evidence="5" id="KW-0029">Amino-acid transport</keyword>
<dbReference type="InterPro" id="IPR000515">
    <property type="entry name" value="MetI-like"/>
</dbReference>
<dbReference type="RefSeq" id="WP_048582519.1">
    <property type="nucleotide sequence ID" value="NZ_LFNT01000020.1"/>
</dbReference>
<gene>
    <name evidence="10" type="ORF">ACM01_19330</name>
</gene>
<evidence type="ECO:0000256" key="5">
    <source>
        <dbReference type="ARBA" id="ARBA00022970"/>
    </source>
</evidence>
<keyword evidence="2 8" id="KW-0813">Transport</keyword>
<protein>
    <recommendedName>
        <fullName evidence="9">ABC transmembrane type-1 domain-containing protein</fullName>
    </recommendedName>
</protein>
<evidence type="ECO:0000256" key="7">
    <source>
        <dbReference type="ARBA" id="ARBA00023136"/>
    </source>
</evidence>
<feature type="transmembrane region" description="Helical" evidence="8">
    <location>
        <begin position="119"/>
        <end position="142"/>
    </location>
</feature>
<keyword evidence="6 8" id="KW-1133">Transmembrane helix</keyword>
<reference evidence="10 11" key="1">
    <citation type="submission" date="2015-06" db="EMBL/GenBank/DDBJ databases">
        <authorList>
            <person name="Ju K.-S."/>
            <person name="Doroghazi J.R."/>
            <person name="Metcalf W.W."/>
        </authorList>
    </citation>
    <scope>NUCLEOTIDE SEQUENCE [LARGE SCALE GENOMIC DNA]</scope>
    <source>
        <strain evidence="10 11">NRRL 3414</strain>
    </source>
</reference>
<evidence type="ECO:0000256" key="3">
    <source>
        <dbReference type="ARBA" id="ARBA00022475"/>
    </source>
</evidence>
<dbReference type="PROSITE" id="PS50928">
    <property type="entry name" value="ABC_TM1"/>
    <property type="match status" value="1"/>
</dbReference>
<comment type="subcellular location">
    <subcellularLocation>
        <location evidence="1 8">Cell membrane</location>
        <topology evidence="1 8">Multi-pass membrane protein</topology>
    </subcellularLocation>
</comment>
<evidence type="ECO:0000256" key="1">
    <source>
        <dbReference type="ARBA" id="ARBA00004651"/>
    </source>
</evidence>
<dbReference type="GO" id="GO:0022857">
    <property type="term" value="F:transmembrane transporter activity"/>
    <property type="evidence" value="ECO:0007669"/>
    <property type="project" value="InterPro"/>
</dbReference>
<feature type="domain" description="ABC transmembrane type-1" evidence="9">
    <location>
        <begin position="71"/>
        <end position="277"/>
    </location>
</feature>
<dbReference type="NCBIfam" id="TIGR01726">
    <property type="entry name" value="HEQRo_perm_3TM"/>
    <property type="match status" value="1"/>
</dbReference>
<proteinExistence type="inferred from homology"/>
<evidence type="ECO:0000256" key="8">
    <source>
        <dbReference type="RuleBase" id="RU363032"/>
    </source>
</evidence>
<sequence length="298" mass="32202">MTAPVSVKAPSGIDELATLRIAPVRRPWQWVATGVVLVMLALLLASVAVNPNMGWPVVGRHLFSAEILRGIGWTVLLTVLCMALATVLGVVIAVMRTANNRVLSAAASLYLWFFRGTPLLVQLILWFNLALVFPLLGPAVFFGESAGGLDTNHVINWFMAALLGFGLHEAAYMSEIVRGGFLAVGRGQTEAAESLGMTGTQTLRRVLLPQALRVIVPPSVNQFVNLFKATSLVAFISGQDLLSSVQHIYANNYQVIPLLLVASLWYLVLVSLATLGQHYLERRLNRGHVPTTAKGAKG</sequence>
<evidence type="ECO:0000313" key="10">
    <source>
        <dbReference type="EMBL" id="KMS73387.1"/>
    </source>
</evidence>
<accession>A0A0J7ZDA7</accession>
<dbReference type="FunFam" id="1.10.3720.10:FF:000006">
    <property type="entry name" value="Glutamate/aspartate ABC transporter, permease protein GltK"/>
    <property type="match status" value="1"/>
</dbReference>
<organism evidence="10 11">
    <name type="scientific">Streptomyces viridochromogenes</name>
    <dbReference type="NCBI Taxonomy" id="1938"/>
    <lineage>
        <taxon>Bacteria</taxon>
        <taxon>Bacillati</taxon>
        <taxon>Actinomycetota</taxon>
        <taxon>Actinomycetes</taxon>
        <taxon>Kitasatosporales</taxon>
        <taxon>Streptomycetaceae</taxon>
        <taxon>Streptomyces</taxon>
    </lineage>
</organism>
<dbReference type="Pfam" id="PF00528">
    <property type="entry name" value="BPD_transp_1"/>
    <property type="match status" value="1"/>
</dbReference>
<keyword evidence="4 8" id="KW-0812">Transmembrane</keyword>
<dbReference type="PATRIC" id="fig|1938.3.peg.2010"/>
<dbReference type="AlphaFoldDB" id="A0A0J7ZDA7"/>
<evidence type="ECO:0000259" key="9">
    <source>
        <dbReference type="PROSITE" id="PS50928"/>
    </source>
</evidence>
<feature type="transmembrane region" description="Helical" evidence="8">
    <location>
        <begin position="70"/>
        <end position="95"/>
    </location>
</feature>
<comment type="similarity">
    <text evidence="8">Belongs to the binding-protein-dependent transport system permease family.</text>
</comment>
<dbReference type="SUPFAM" id="SSF161098">
    <property type="entry name" value="MetI-like"/>
    <property type="match status" value="1"/>
</dbReference>
<dbReference type="OrthoDB" id="92598at2"/>
<name>A0A0J7ZDA7_STRVR</name>
<feature type="transmembrane region" description="Helical" evidence="8">
    <location>
        <begin position="255"/>
        <end position="276"/>
    </location>
</feature>
<evidence type="ECO:0000256" key="2">
    <source>
        <dbReference type="ARBA" id="ARBA00022448"/>
    </source>
</evidence>
<evidence type="ECO:0000256" key="6">
    <source>
        <dbReference type="ARBA" id="ARBA00022989"/>
    </source>
</evidence>
<evidence type="ECO:0000256" key="4">
    <source>
        <dbReference type="ARBA" id="ARBA00022692"/>
    </source>
</evidence>
<dbReference type="InterPro" id="IPR043429">
    <property type="entry name" value="ArtM/GltK/GlnP/TcyL/YhdX-like"/>
</dbReference>
<dbReference type="InterPro" id="IPR035906">
    <property type="entry name" value="MetI-like_sf"/>
</dbReference>
<feature type="transmembrane region" description="Helical" evidence="8">
    <location>
        <begin position="28"/>
        <end position="49"/>
    </location>
</feature>
<dbReference type="GO" id="GO:0006865">
    <property type="term" value="P:amino acid transport"/>
    <property type="evidence" value="ECO:0007669"/>
    <property type="project" value="UniProtKB-KW"/>
</dbReference>
<dbReference type="GO" id="GO:0043190">
    <property type="term" value="C:ATP-binding cassette (ABC) transporter complex"/>
    <property type="evidence" value="ECO:0007669"/>
    <property type="project" value="InterPro"/>
</dbReference>